<keyword evidence="1" id="KW-0560">Oxidoreductase</keyword>
<sequence length="335" mass="35842">MEMVLVTGASGFIGGWCAAKLLSAGYRVRATVRSAAKQEAVRRAVAAAGAPTEALEFAVADLTADAGWDAALAGCDRVLHVASPLSGAALAELIGPARDGTLRVLASARRAGVKRVVVTSSCAAVTPREVRGDTTSDETVWSDVTDPNLDDYRRSKTLAERAAWDWAAENDFTDRLTTVLPAAVFGPVLSRKALSSVALIDGLLNGRPPRIPHIGFNVVDVRDVADLHLKAMTAPEAAGQRFIAAGERMWMEDVAAVLKESLGRDGARVPTKRMPDPIVRLLAVFIPRMRNLTPMLGRRHSFSADKARRMLGFTPRPTRETLKDCARSLIGKVAA</sequence>
<dbReference type="PANTHER" id="PTHR10366:SF564">
    <property type="entry name" value="STEROL-4-ALPHA-CARBOXYLATE 3-DEHYDROGENASE, DECARBOXYLATING"/>
    <property type="match status" value="1"/>
</dbReference>
<dbReference type="InterPro" id="IPR001509">
    <property type="entry name" value="Epimerase_deHydtase"/>
</dbReference>
<gene>
    <name evidence="4" type="ORF">IFJ75_16645</name>
</gene>
<feature type="domain" description="NAD-dependent epimerase/dehydratase" evidence="3">
    <location>
        <begin position="4"/>
        <end position="239"/>
    </location>
</feature>
<dbReference type="Gene3D" id="3.40.50.720">
    <property type="entry name" value="NAD(P)-binding Rossmann-like Domain"/>
    <property type="match status" value="1"/>
</dbReference>
<dbReference type="AlphaFoldDB" id="A0A975C7F1"/>
<keyword evidence="5" id="KW-1185">Reference proteome</keyword>
<dbReference type="Proteomes" id="UP000663918">
    <property type="component" value="Chromosome"/>
</dbReference>
<dbReference type="EMBL" id="CP062222">
    <property type="protein sequence ID" value="QTC93390.1"/>
    <property type="molecule type" value="Genomic_DNA"/>
</dbReference>
<dbReference type="FunFam" id="3.40.50.720:FF:000336">
    <property type="entry name" value="Aldehyde reductase"/>
    <property type="match status" value="1"/>
</dbReference>
<evidence type="ECO:0000256" key="2">
    <source>
        <dbReference type="ARBA" id="ARBA00023445"/>
    </source>
</evidence>
<evidence type="ECO:0000256" key="1">
    <source>
        <dbReference type="ARBA" id="ARBA00023002"/>
    </source>
</evidence>
<dbReference type="KEGG" id="bgoe:IFJ75_16645"/>
<dbReference type="PANTHER" id="PTHR10366">
    <property type="entry name" value="NAD DEPENDENT EPIMERASE/DEHYDRATASE"/>
    <property type="match status" value="1"/>
</dbReference>
<dbReference type="InterPro" id="IPR050425">
    <property type="entry name" value="NAD(P)_dehydrat-like"/>
</dbReference>
<proteinExistence type="inferred from homology"/>
<evidence type="ECO:0000313" key="5">
    <source>
        <dbReference type="Proteomes" id="UP000663918"/>
    </source>
</evidence>
<evidence type="ECO:0000313" key="4">
    <source>
        <dbReference type="EMBL" id="QTC93390.1"/>
    </source>
</evidence>
<dbReference type="Pfam" id="PF01370">
    <property type="entry name" value="Epimerase"/>
    <property type="match status" value="1"/>
</dbReference>
<dbReference type="GO" id="GO:0016616">
    <property type="term" value="F:oxidoreductase activity, acting on the CH-OH group of donors, NAD or NADP as acceptor"/>
    <property type="evidence" value="ECO:0007669"/>
    <property type="project" value="TreeGrafter"/>
</dbReference>
<comment type="similarity">
    <text evidence="2">Belongs to the NAD(P)-dependent epimerase/dehydratase family. Dihydroflavonol-4-reductase subfamily.</text>
</comment>
<dbReference type="SUPFAM" id="SSF51735">
    <property type="entry name" value="NAD(P)-binding Rossmann-fold domains"/>
    <property type="match status" value="1"/>
</dbReference>
<evidence type="ECO:0000259" key="3">
    <source>
        <dbReference type="Pfam" id="PF01370"/>
    </source>
</evidence>
<protein>
    <submittedName>
        <fullName evidence="4">NAD-dependent epimerase/dehydratase family protein</fullName>
    </submittedName>
</protein>
<name>A0A975C7F1_9CAUL</name>
<accession>A0A975C7F1</accession>
<organism evidence="4 5">
    <name type="scientific">Brevundimonas goettingensis</name>
    <dbReference type="NCBI Taxonomy" id="2774190"/>
    <lineage>
        <taxon>Bacteria</taxon>
        <taxon>Pseudomonadati</taxon>
        <taxon>Pseudomonadota</taxon>
        <taxon>Alphaproteobacteria</taxon>
        <taxon>Caulobacterales</taxon>
        <taxon>Caulobacteraceae</taxon>
        <taxon>Brevundimonas</taxon>
    </lineage>
</organism>
<reference evidence="4" key="1">
    <citation type="submission" date="2020-09" db="EMBL/GenBank/DDBJ databases">
        <title>Brevundimonas sp. LVF2 isolated from a puddle in Goettingen, Germany.</title>
        <authorList>
            <person name="Friedrich I."/>
            <person name="Klassen A."/>
            <person name="Hannes N."/>
            <person name="Schneider D."/>
            <person name="Hertel R."/>
            <person name="Daniel R."/>
        </authorList>
    </citation>
    <scope>NUCLEOTIDE SEQUENCE</scope>
    <source>
        <strain evidence="4">LVF2</strain>
    </source>
</reference>
<dbReference type="InterPro" id="IPR036291">
    <property type="entry name" value="NAD(P)-bd_dom_sf"/>
</dbReference>